<dbReference type="OrthoDB" id="1903104at2759"/>
<feature type="compositionally biased region" description="Low complexity" evidence="1">
    <location>
        <begin position="133"/>
        <end position="144"/>
    </location>
</feature>
<dbReference type="InterPro" id="IPR025750">
    <property type="entry name" value="DPF1-3_N"/>
</dbReference>
<dbReference type="Proteomes" id="UP001153620">
    <property type="component" value="Chromosome 3"/>
</dbReference>
<proteinExistence type="predicted"/>
<protein>
    <recommendedName>
        <fullName evidence="2">DPF1-3 N-terminal domain-containing protein</fullName>
    </recommendedName>
</protein>
<dbReference type="AlphaFoldDB" id="A0A9N9S3P7"/>
<name>A0A9N9S3P7_9DIPT</name>
<dbReference type="EMBL" id="OU895879">
    <property type="protein sequence ID" value="CAG9809652.1"/>
    <property type="molecule type" value="Genomic_DNA"/>
</dbReference>
<feature type="domain" description="DPF1-3 N-terminal" evidence="2">
    <location>
        <begin position="26"/>
        <end position="95"/>
    </location>
</feature>
<organism evidence="3 4">
    <name type="scientific">Chironomus riparius</name>
    <dbReference type="NCBI Taxonomy" id="315576"/>
    <lineage>
        <taxon>Eukaryota</taxon>
        <taxon>Metazoa</taxon>
        <taxon>Ecdysozoa</taxon>
        <taxon>Arthropoda</taxon>
        <taxon>Hexapoda</taxon>
        <taxon>Insecta</taxon>
        <taxon>Pterygota</taxon>
        <taxon>Neoptera</taxon>
        <taxon>Endopterygota</taxon>
        <taxon>Diptera</taxon>
        <taxon>Nematocera</taxon>
        <taxon>Chironomoidea</taxon>
        <taxon>Chironomidae</taxon>
        <taxon>Chironominae</taxon>
        <taxon>Chironomus</taxon>
    </lineage>
</organism>
<evidence type="ECO:0000259" key="2">
    <source>
        <dbReference type="Pfam" id="PF14051"/>
    </source>
</evidence>
<evidence type="ECO:0000256" key="1">
    <source>
        <dbReference type="SAM" id="MobiDB-lite"/>
    </source>
</evidence>
<dbReference type="Pfam" id="PF14051">
    <property type="entry name" value="DPF1-3_N"/>
    <property type="match status" value="1"/>
</dbReference>
<keyword evidence="4" id="KW-1185">Reference proteome</keyword>
<feature type="region of interest" description="Disordered" evidence="1">
    <location>
        <begin position="194"/>
        <end position="311"/>
    </location>
</feature>
<reference evidence="3" key="1">
    <citation type="submission" date="2022-01" db="EMBL/GenBank/DDBJ databases">
        <authorList>
            <person name="King R."/>
        </authorList>
    </citation>
    <scope>NUCLEOTIDE SEQUENCE</scope>
</reference>
<evidence type="ECO:0000313" key="3">
    <source>
        <dbReference type="EMBL" id="CAG9809652.1"/>
    </source>
</evidence>
<feature type="compositionally biased region" description="Acidic residues" evidence="1">
    <location>
        <begin position="194"/>
        <end position="210"/>
    </location>
</feature>
<accession>A0A9N9S3P7</accession>
<feature type="compositionally biased region" description="Basic residues" evidence="1">
    <location>
        <begin position="217"/>
        <end position="231"/>
    </location>
</feature>
<feature type="compositionally biased region" description="Low complexity" evidence="1">
    <location>
        <begin position="260"/>
        <end position="279"/>
    </location>
</feature>
<sequence length="320" mass="35405">MALKISSTPDLNVNMPNIIKIEKLLNDSAYSELIEFSANFNTRLCVERKLRLPFLDPQTGVAQKHSNLYMKRTQRMPGMRDGQIYSYPSLRWRNKSNSLKLSSRPFFRFRANDNCPTTTTTSMVTSLIPPNPVSSINSNSNSQPATTNSITTATADGEASDFQALIDESNSMTGADTDSKDSSQEVPKEWYYDDMNDNDAVSEEQPDSDFDYNINGYKRKKKGTVRKGASRKTKDNFGGSEEATSIPKKSRSSGSGGRSGASSSRSSRSKKGGTSTRSSKNNKRAPEPLDIEPPSFDSVQGDLKLNDNSADSFAYRKFLN</sequence>
<reference evidence="3" key="2">
    <citation type="submission" date="2022-10" db="EMBL/GenBank/DDBJ databases">
        <authorList>
            <consortium name="ENA_rothamsted_submissions"/>
            <consortium name="culmorum"/>
            <person name="King R."/>
        </authorList>
    </citation>
    <scope>NUCLEOTIDE SEQUENCE</scope>
</reference>
<gene>
    <name evidence="3" type="ORF">CHIRRI_LOCUS12472</name>
</gene>
<evidence type="ECO:0000313" key="4">
    <source>
        <dbReference type="Proteomes" id="UP001153620"/>
    </source>
</evidence>
<feature type="region of interest" description="Disordered" evidence="1">
    <location>
        <begin position="118"/>
        <end position="149"/>
    </location>
</feature>